<dbReference type="EMBL" id="UGHR01000004">
    <property type="protein sequence ID" value="STR45506.1"/>
    <property type="molecule type" value="Genomic_DNA"/>
</dbReference>
<accession>A0A377SYU8</accession>
<dbReference type="EMBL" id="SMBT01000004">
    <property type="protein sequence ID" value="TCU88005.1"/>
    <property type="molecule type" value="Genomic_DNA"/>
</dbReference>
<reference evidence="1 3" key="1">
    <citation type="submission" date="2018-06" db="EMBL/GenBank/DDBJ databases">
        <authorList>
            <consortium name="Pathogen Informatics"/>
            <person name="Doyle S."/>
        </authorList>
    </citation>
    <scope>NUCLEOTIDE SEQUENCE [LARGE SCALE GENOMIC DNA]</scope>
    <source>
        <strain evidence="1 3">NCTC11159</strain>
    </source>
</reference>
<proteinExistence type="predicted"/>
<dbReference type="Proteomes" id="UP000295794">
    <property type="component" value="Unassembled WGS sequence"/>
</dbReference>
<evidence type="ECO:0000313" key="1">
    <source>
        <dbReference type="EMBL" id="STR45506.1"/>
    </source>
</evidence>
<name>A0A377SYU8_9NEIS</name>
<dbReference type="Proteomes" id="UP000255108">
    <property type="component" value="Unassembled WGS sequence"/>
</dbReference>
<organism evidence="1 3">
    <name type="scientific">Iodobacter fluviatilis</name>
    <dbReference type="NCBI Taxonomy" id="537"/>
    <lineage>
        <taxon>Bacteria</taxon>
        <taxon>Pseudomonadati</taxon>
        <taxon>Pseudomonadota</taxon>
        <taxon>Betaproteobacteria</taxon>
        <taxon>Neisseriales</taxon>
        <taxon>Chitinibacteraceae</taxon>
        <taxon>Iodobacter</taxon>
    </lineage>
</organism>
<evidence type="ECO:0000313" key="4">
    <source>
        <dbReference type="Proteomes" id="UP000295794"/>
    </source>
</evidence>
<protein>
    <submittedName>
        <fullName evidence="1">Uncharacterized protein</fullName>
    </submittedName>
</protein>
<gene>
    <name evidence="2" type="ORF">EV682_104174</name>
    <name evidence="1" type="ORF">NCTC11159_04080</name>
</gene>
<keyword evidence="4" id="KW-1185">Reference proteome</keyword>
<dbReference type="AlphaFoldDB" id="A0A377SYU8"/>
<evidence type="ECO:0000313" key="3">
    <source>
        <dbReference type="Proteomes" id="UP000255108"/>
    </source>
</evidence>
<evidence type="ECO:0000313" key="2">
    <source>
        <dbReference type="EMBL" id="TCU88005.1"/>
    </source>
</evidence>
<sequence length="85" mass="9384">MTLVAMNHLSLGADAASVLSLMGARAMRLYQTPQYKQSLRLVYMIDCFYTRVALLSVVFSYKNEKGRQDDAASGCTITVEVGMPD</sequence>
<reference evidence="2 4" key="2">
    <citation type="submission" date="2019-03" db="EMBL/GenBank/DDBJ databases">
        <title>Genomic Encyclopedia of Type Strains, Phase IV (KMG-IV): sequencing the most valuable type-strain genomes for metagenomic binning, comparative biology and taxonomic classification.</title>
        <authorList>
            <person name="Goeker M."/>
        </authorList>
    </citation>
    <scope>NUCLEOTIDE SEQUENCE [LARGE SCALE GENOMIC DNA]</scope>
    <source>
        <strain evidence="2 4">DSM 3764</strain>
    </source>
</reference>